<keyword evidence="2" id="KW-1185">Reference proteome</keyword>
<evidence type="ECO:0000313" key="2">
    <source>
        <dbReference type="Proteomes" id="UP001234297"/>
    </source>
</evidence>
<dbReference type="Proteomes" id="UP001234297">
    <property type="component" value="Chromosome 2"/>
</dbReference>
<proteinExistence type="predicted"/>
<name>A0ACC2MEF3_PERAE</name>
<reference evidence="1 2" key="1">
    <citation type="journal article" date="2022" name="Hortic Res">
        <title>A haplotype resolved chromosomal level avocado genome allows analysis of novel avocado genes.</title>
        <authorList>
            <person name="Nath O."/>
            <person name="Fletcher S.J."/>
            <person name="Hayward A."/>
            <person name="Shaw L.M."/>
            <person name="Masouleh A.K."/>
            <person name="Furtado A."/>
            <person name="Henry R.J."/>
            <person name="Mitter N."/>
        </authorList>
    </citation>
    <scope>NUCLEOTIDE SEQUENCE [LARGE SCALE GENOMIC DNA]</scope>
    <source>
        <strain evidence="2">cv. Hass</strain>
    </source>
</reference>
<dbReference type="EMBL" id="CM056810">
    <property type="protein sequence ID" value="KAJ8644079.1"/>
    <property type="molecule type" value="Genomic_DNA"/>
</dbReference>
<gene>
    <name evidence="1" type="ORF">MRB53_005827</name>
</gene>
<evidence type="ECO:0000313" key="1">
    <source>
        <dbReference type="EMBL" id="KAJ8644079.1"/>
    </source>
</evidence>
<comment type="caution">
    <text evidence="1">The sequence shown here is derived from an EMBL/GenBank/DDBJ whole genome shotgun (WGS) entry which is preliminary data.</text>
</comment>
<sequence>MEGYKTRNSHFNIAPAACLRIQWYRKEGSSLYSGANSEFKFQLRVDNSQYCGQLAQVAFLGRDTFLSYT</sequence>
<organism evidence="1 2">
    <name type="scientific">Persea americana</name>
    <name type="common">Avocado</name>
    <dbReference type="NCBI Taxonomy" id="3435"/>
    <lineage>
        <taxon>Eukaryota</taxon>
        <taxon>Viridiplantae</taxon>
        <taxon>Streptophyta</taxon>
        <taxon>Embryophyta</taxon>
        <taxon>Tracheophyta</taxon>
        <taxon>Spermatophyta</taxon>
        <taxon>Magnoliopsida</taxon>
        <taxon>Magnoliidae</taxon>
        <taxon>Laurales</taxon>
        <taxon>Lauraceae</taxon>
        <taxon>Persea</taxon>
    </lineage>
</organism>
<accession>A0ACC2MEF3</accession>
<protein>
    <submittedName>
        <fullName evidence="1">Uncharacterized protein</fullName>
    </submittedName>
</protein>